<proteinExistence type="predicted"/>
<evidence type="ECO:0000313" key="3">
    <source>
        <dbReference type="Proteomes" id="UP000605990"/>
    </source>
</evidence>
<dbReference type="InterPro" id="IPR019861">
    <property type="entry name" value="PorP/SprF_Bacteroidetes"/>
</dbReference>
<protein>
    <submittedName>
        <fullName evidence="2">Type IX secretion system membrane protein PorP/SprF</fullName>
    </submittedName>
</protein>
<name>A0ABR7J0Z7_9FLAO</name>
<dbReference type="EMBL" id="JACRUN010000008">
    <property type="protein sequence ID" value="MBC5835700.1"/>
    <property type="molecule type" value="Genomic_DNA"/>
</dbReference>
<feature type="chain" id="PRO_5046697129" evidence="1">
    <location>
        <begin position="21"/>
        <end position="334"/>
    </location>
</feature>
<accession>A0ABR7J0Z7</accession>
<dbReference type="NCBIfam" id="TIGR03519">
    <property type="entry name" value="T9SS_PorP_fam"/>
    <property type="match status" value="1"/>
</dbReference>
<reference evidence="2 3" key="1">
    <citation type="submission" date="2020-08" db="EMBL/GenBank/DDBJ databases">
        <title>Description of novel Flavobacterium F-408 isolate.</title>
        <authorList>
            <person name="Saticioglu I.B."/>
            <person name="Duman M."/>
            <person name="Altun S."/>
        </authorList>
    </citation>
    <scope>NUCLEOTIDE SEQUENCE [LARGE SCALE GENOMIC DNA]</scope>
    <source>
        <strain evidence="2 3">F-408</strain>
    </source>
</reference>
<feature type="signal peptide" evidence="1">
    <location>
        <begin position="1"/>
        <end position="20"/>
    </location>
</feature>
<organism evidence="2 3">
    <name type="scientific">Flavobacterium bernardetii</name>
    <dbReference type="NCBI Taxonomy" id="2813823"/>
    <lineage>
        <taxon>Bacteria</taxon>
        <taxon>Pseudomonadati</taxon>
        <taxon>Bacteroidota</taxon>
        <taxon>Flavobacteriia</taxon>
        <taxon>Flavobacteriales</taxon>
        <taxon>Flavobacteriaceae</taxon>
        <taxon>Flavobacterium</taxon>
    </lineage>
</organism>
<evidence type="ECO:0000313" key="2">
    <source>
        <dbReference type="EMBL" id="MBC5835700.1"/>
    </source>
</evidence>
<keyword evidence="3" id="KW-1185">Reference proteome</keyword>
<keyword evidence="1" id="KW-0732">Signal</keyword>
<sequence>MKLRNLLLLNLIIFFQSAFSQEGIAVYTDYLTDNYYLIHPSMAGAANCAKLRVTGRQQWFGQEDAPSLQTMSFNTALDEDGKSGMGIIAFNDKNGYHSQTGAKLSYAHHILFSRSKADLNMLSFGLSAAMVQSRLDETAFVEFDPQVYGGITQKDSYFNLDVGASYHYMDFFTHVTVKNFIANRRELYLDGIESDNLRKYLWSLGANFGDEENVSIEPSFMFQITEQTGEKAIDLNAKVYKAMEFGRLWGGLSYRRSFDGAQYTKELGVVNDQKLQWITPFVGVNFKQFMVGYSYNQVLGDVKFDNAGYHQITIGMNLFCKPKAFDCNCPAVSN</sequence>
<comment type="caution">
    <text evidence="2">The sequence shown here is derived from an EMBL/GenBank/DDBJ whole genome shotgun (WGS) entry which is preliminary data.</text>
</comment>
<dbReference type="Pfam" id="PF11751">
    <property type="entry name" value="PorP_SprF"/>
    <property type="match status" value="1"/>
</dbReference>
<dbReference type="Proteomes" id="UP000605990">
    <property type="component" value="Unassembled WGS sequence"/>
</dbReference>
<gene>
    <name evidence="2" type="ORF">H8R27_12455</name>
</gene>
<evidence type="ECO:0000256" key="1">
    <source>
        <dbReference type="SAM" id="SignalP"/>
    </source>
</evidence>
<dbReference type="RefSeq" id="WP_166125450.1">
    <property type="nucleotide sequence ID" value="NZ_JAANOQ010000002.1"/>
</dbReference>